<gene>
    <name evidence="5" type="ORF">C0197_02640</name>
</gene>
<dbReference type="NCBIfam" id="TIGR00186">
    <property type="entry name" value="rRNA_methyl_3"/>
    <property type="match status" value="1"/>
</dbReference>
<dbReference type="InterPro" id="IPR029026">
    <property type="entry name" value="tRNA_m1G_MTases_N"/>
</dbReference>
<dbReference type="CDD" id="cd18103">
    <property type="entry name" value="SpoU-like_RlmB"/>
    <property type="match status" value="1"/>
</dbReference>
<evidence type="ECO:0000256" key="3">
    <source>
        <dbReference type="ARBA" id="ARBA00022679"/>
    </source>
</evidence>
<dbReference type="InterPro" id="IPR013123">
    <property type="entry name" value="SpoU_subst-bd"/>
</dbReference>
<dbReference type="SUPFAM" id="SSF55315">
    <property type="entry name" value="L30e-like"/>
    <property type="match status" value="1"/>
</dbReference>
<dbReference type="SUPFAM" id="SSF75217">
    <property type="entry name" value="alpha/beta knot"/>
    <property type="match status" value="1"/>
</dbReference>
<reference evidence="5 6" key="1">
    <citation type="submission" date="2018-01" db="EMBL/GenBank/DDBJ databases">
        <title>Metagenomic assembled genomes from two thermal pools in the Uzon Caldera, Kamchatka, Russia.</title>
        <authorList>
            <person name="Wilkins L."/>
            <person name="Ettinger C."/>
        </authorList>
    </citation>
    <scope>NUCLEOTIDE SEQUENCE [LARGE SCALE GENOMIC DNA]</scope>
    <source>
        <strain evidence="5">ZAV-15</strain>
    </source>
</reference>
<dbReference type="Gene3D" id="3.40.1280.10">
    <property type="match status" value="1"/>
</dbReference>
<keyword evidence="2 5" id="KW-0489">Methyltransferase</keyword>
<evidence type="ECO:0000256" key="1">
    <source>
        <dbReference type="ARBA" id="ARBA00007228"/>
    </source>
</evidence>
<comment type="caution">
    <text evidence="5">The sequence shown here is derived from an EMBL/GenBank/DDBJ whole genome shotgun (WGS) entry which is preliminary data.</text>
</comment>
<dbReference type="GO" id="GO:0032259">
    <property type="term" value="P:methylation"/>
    <property type="evidence" value="ECO:0007669"/>
    <property type="project" value="UniProtKB-KW"/>
</dbReference>
<dbReference type="InterPro" id="IPR029064">
    <property type="entry name" value="Ribosomal_eL30-like_sf"/>
</dbReference>
<dbReference type="Pfam" id="PF08032">
    <property type="entry name" value="SpoU_sub_bind"/>
    <property type="match status" value="1"/>
</dbReference>
<dbReference type="PANTHER" id="PTHR46429:SF1">
    <property type="entry name" value="23S RRNA (GUANOSINE-2'-O-)-METHYLTRANSFERASE RLMB"/>
    <property type="match status" value="1"/>
</dbReference>
<dbReference type="SMART" id="SM00967">
    <property type="entry name" value="SpoU_sub_bind"/>
    <property type="match status" value="1"/>
</dbReference>
<organism evidence="5 6">
    <name type="scientific">Caldimicrobium thiodismutans</name>
    <dbReference type="NCBI Taxonomy" id="1653476"/>
    <lineage>
        <taxon>Bacteria</taxon>
        <taxon>Pseudomonadati</taxon>
        <taxon>Thermodesulfobacteriota</taxon>
        <taxon>Thermodesulfobacteria</taxon>
        <taxon>Thermodesulfobacteriales</taxon>
        <taxon>Thermodesulfobacteriaceae</taxon>
        <taxon>Caldimicrobium</taxon>
    </lineage>
</organism>
<evidence type="ECO:0000256" key="2">
    <source>
        <dbReference type="ARBA" id="ARBA00022603"/>
    </source>
</evidence>
<name>A0A2N7PK87_9BACT</name>
<dbReference type="PANTHER" id="PTHR46429">
    <property type="entry name" value="23S RRNA (GUANOSINE-2'-O-)-METHYLTRANSFERASE RLMB"/>
    <property type="match status" value="1"/>
</dbReference>
<evidence type="ECO:0000259" key="4">
    <source>
        <dbReference type="SMART" id="SM00967"/>
    </source>
</evidence>
<dbReference type="FunFam" id="3.40.1280.10:FF:000008">
    <property type="entry name" value="Group 3 RNA methyltransferase TrmH"/>
    <property type="match status" value="1"/>
</dbReference>
<comment type="similarity">
    <text evidence="1">Belongs to the class IV-like SAM-binding methyltransferase superfamily. RNA methyltransferase TrmH family.</text>
</comment>
<dbReference type="Pfam" id="PF00588">
    <property type="entry name" value="SpoU_methylase"/>
    <property type="match status" value="1"/>
</dbReference>
<evidence type="ECO:0000313" key="5">
    <source>
        <dbReference type="EMBL" id="PMP63406.1"/>
    </source>
</evidence>
<proteinExistence type="inferred from homology"/>
<dbReference type="Proteomes" id="UP000235731">
    <property type="component" value="Unassembled WGS sequence"/>
</dbReference>
<dbReference type="InterPro" id="IPR001537">
    <property type="entry name" value="SpoU_MeTrfase"/>
</dbReference>
<dbReference type="Gene3D" id="3.30.1330.30">
    <property type="match status" value="1"/>
</dbReference>
<sequence length="251" mass="27996">MSKVIWGVNPLLEALEQAPDLIEEIILEKKTLSGKKYRILEKAKALGIPVKFWERDAFSPPKVPPKANTQGVVAYLREFNYAELKEIEANWLSKGEIALVLALDEVQDPQNVGSLLRLSDAFGVHGVIIPKHRACQVTGTVVKVSAGSAFNVPIARVKNLKEALEFFQKRGLWILGLTHRAEKNIFELDLTLPLLIIAGNEEKGIRPSILERCDFLAKIPMVGRVESLNVSQATGIALYEVLRQRILNKSR</sequence>
<feature type="domain" description="RNA 2-O ribose methyltransferase substrate binding" evidence="4">
    <location>
        <begin position="4"/>
        <end position="82"/>
    </location>
</feature>
<protein>
    <submittedName>
        <fullName evidence="5">23S rRNA (Guanosine(2251)-2'-O)-methyltransferase RlmB</fullName>
    </submittedName>
</protein>
<dbReference type="EMBL" id="PNIE01000036">
    <property type="protein sequence ID" value="PMP63406.1"/>
    <property type="molecule type" value="Genomic_DNA"/>
</dbReference>
<dbReference type="InterPro" id="IPR029028">
    <property type="entry name" value="Alpha/beta_knot_MTases"/>
</dbReference>
<dbReference type="GO" id="GO:0006396">
    <property type="term" value="P:RNA processing"/>
    <property type="evidence" value="ECO:0007669"/>
    <property type="project" value="InterPro"/>
</dbReference>
<keyword evidence="3 5" id="KW-0808">Transferase</keyword>
<dbReference type="GO" id="GO:0003723">
    <property type="term" value="F:RNA binding"/>
    <property type="evidence" value="ECO:0007669"/>
    <property type="project" value="InterPro"/>
</dbReference>
<dbReference type="GO" id="GO:0005829">
    <property type="term" value="C:cytosol"/>
    <property type="evidence" value="ECO:0007669"/>
    <property type="project" value="TreeGrafter"/>
</dbReference>
<dbReference type="AlphaFoldDB" id="A0A2N7PK87"/>
<dbReference type="GO" id="GO:0008173">
    <property type="term" value="F:RNA methyltransferase activity"/>
    <property type="evidence" value="ECO:0007669"/>
    <property type="project" value="InterPro"/>
</dbReference>
<accession>A0A2N7PK87</accession>
<evidence type="ECO:0000313" key="6">
    <source>
        <dbReference type="Proteomes" id="UP000235731"/>
    </source>
</evidence>
<dbReference type="InterPro" id="IPR004441">
    <property type="entry name" value="rRNA_MeTrfase_TrmH"/>
</dbReference>